<dbReference type="GeneID" id="81368135"/>
<reference evidence="2" key="1">
    <citation type="submission" date="2022-12" db="EMBL/GenBank/DDBJ databases">
        <authorList>
            <person name="Petersen C."/>
        </authorList>
    </citation>
    <scope>NUCLEOTIDE SEQUENCE</scope>
    <source>
        <strain evidence="2">IBT 29677</strain>
    </source>
</reference>
<evidence type="ECO:0000256" key="1">
    <source>
        <dbReference type="SAM" id="MobiDB-lite"/>
    </source>
</evidence>
<sequence>MRSPGTLKHRNTRSRKDNGTKLSSIGVVDVYLGGPGTSTGAESAHGSKGSSECIGTDPADAFPVMKAFAQLFNISWTNTVKLIKALETMTG</sequence>
<keyword evidence="3" id="KW-1185">Reference proteome</keyword>
<organism evidence="2 3">
    <name type="scientific">Penicillium cosmopolitanum</name>
    <dbReference type="NCBI Taxonomy" id="1131564"/>
    <lineage>
        <taxon>Eukaryota</taxon>
        <taxon>Fungi</taxon>
        <taxon>Dikarya</taxon>
        <taxon>Ascomycota</taxon>
        <taxon>Pezizomycotina</taxon>
        <taxon>Eurotiomycetes</taxon>
        <taxon>Eurotiomycetidae</taxon>
        <taxon>Eurotiales</taxon>
        <taxon>Aspergillaceae</taxon>
        <taxon>Penicillium</taxon>
    </lineage>
</organism>
<evidence type="ECO:0000313" key="3">
    <source>
        <dbReference type="Proteomes" id="UP001147747"/>
    </source>
</evidence>
<name>A0A9X0B957_9EURO</name>
<protein>
    <submittedName>
        <fullName evidence="2">Uncharacterized protein</fullName>
    </submittedName>
</protein>
<accession>A0A9X0B957</accession>
<proteinExistence type="predicted"/>
<gene>
    <name evidence="2" type="ORF">N7509_004518</name>
</gene>
<feature type="region of interest" description="Disordered" evidence="1">
    <location>
        <begin position="1"/>
        <end position="22"/>
    </location>
</feature>
<dbReference type="Proteomes" id="UP001147747">
    <property type="component" value="Unassembled WGS sequence"/>
</dbReference>
<dbReference type="RefSeq" id="XP_056488457.1">
    <property type="nucleotide sequence ID" value="XM_056629155.1"/>
</dbReference>
<dbReference type="EMBL" id="JAPZBU010000006">
    <property type="protein sequence ID" value="KAJ5396405.1"/>
    <property type="molecule type" value="Genomic_DNA"/>
</dbReference>
<evidence type="ECO:0000313" key="2">
    <source>
        <dbReference type="EMBL" id="KAJ5396405.1"/>
    </source>
</evidence>
<comment type="caution">
    <text evidence="2">The sequence shown here is derived from an EMBL/GenBank/DDBJ whole genome shotgun (WGS) entry which is preliminary data.</text>
</comment>
<dbReference type="AlphaFoldDB" id="A0A9X0B957"/>
<reference evidence="2" key="2">
    <citation type="journal article" date="2023" name="IMA Fungus">
        <title>Comparative genomic study of the Penicillium genus elucidates a diverse pangenome and 15 lateral gene transfer events.</title>
        <authorList>
            <person name="Petersen C."/>
            <person name="Sorensen T."/>
            <person name="Nielsen M.R."/>
            <person name="Sondergaard T.E."/>
            <person name="Sorensen J.L."/>
            <person name="Fitzpatrick D.A."/>
            <person name="Frisvad J.C."/>
            <person name="Nielsen K.L."/>
        </authorList>
    </citation>
    <scope>NUCLEOTIDE SEQUENCE</scope>
    <source>
        <strain evidence="2">IBT 29677</strain>
    </source>
</reference>